<gene>
    <name evidence="2" type="ORF">L0664_17620</name>
</gene>
<feature type="region of interest" description="Disordered" evidence="1">
    <location>
        <begin position="1"/>
        <end position="22"/>
    </location>
</feature>
<protein>
    <submittedName>
        <fullName evidence="2">Uncharacterized protein</fullName>
    </submittedName>
</protein>
<dbReference type="RefSeq" id="WP_235227221.1">
    <property type="nucleotide sequence ID" value="NZ_JAKGAQ010000006.1"/>
</dbReference>
<proteinExistence type="predicted"/>
<comment type="caution">
    <text evidence="2">The sequence shown here is derived from an EMBL/GenBank/DDBJ whole genome shotgun (WGS) entry which is preliminary data.</text>
</comment>
<name>A0ABS9D1E0_9RHOB</name>
<evidence type="ECO:0000313" key="2">
    <source>
        <dbReference type="EMBL" id="MCF2872889.1"/>
    </source>
</evidence>
<organism evidence="2 3">
    <name type="scientific">Octadecabacter dasysiphoniae</name>
    <dbReference type="NCBI Taxonomy" id="2909341"/>
    <lineage>
        <taxon>Bacteria</taxon>
        <taxon>Pseudomonadati</taxon>
        <taxon>Pseudomonadota</taxon>
        <taxon>Alphaproteobacteria</taxon>
        <taxon>Rhodobacterales</taxon>
        <taxon>Roseobacteraceae</taxon>
        <taxon>Octadecabacter</taxon>
    </lineage>
</organism>
<dbReference type="Proteomes" id="UP001200557">
    <property type="component" value="Unassembled WGS sequence"/>
</dbReference>
<sequence length="75" mass="8637">MMDEQKPTTNIGGGVDHPDRHAIDDWVLNGPKNARIEELVRELTLEQGLRLHDVENVLVEALEARRDQQRRRDLG</sequence>
<accession>A0ABS9D1E0</accession>
<evidence type="ECO:0000313" key="3">
    <source>
        <dbReference type="Proteomes" id="UP001200557"/>
    </source>
</evidence>
<evidence type="ECO:0000256" key="1">
    <source>
        <dbReference type="SAM" id="MobiDB-lite"/>
    </source>
</evidence>
<keyword evidence="3" id="KW-1185">Reference proteome</keyword>
<reference evidence="2 3" key="1">
    <citation type="submission" date="2022-01" db="EMBL/GenBank/DDBJ databases">
        <title>Octadecabacter sp. nov., isolated from a marine alga.</title>
        <authorList>
            <person name="Jin M.S."/>
            <person name="Kim H.M."/>
            <person name="Han D.M."/>
            <person name="Jung J.J."/>
            <person name="Jeon C.O."/>
        </authorList>
    </citation>
    <scope>NUCLEOTIDE SEQUENCE [LARGE SCALE GENOMIC DNA]</scope>
    <source>
        <strain evidence="2 3">G9-8</strain>
    </source>
</reference>
<dbReference type="EMBL" id="JAKGAQ010000006">
    <property type="protein sequence ID" value="MCF2872889.1"/>
    <property type="molecule type" value="Genomic_DNA"/>
</dbReference>